<accession>A0ACD0P592</accession>
<gene>
    <name evidence="1" type="ORF">IE53DRAFT_193314</name>
</gene>
<sequence>MSANYWLSTQCNNWLLDRTQLSLARQEDSRYATKAELGAICIWCANVISTLCKRLSLRQRATATACVFLRRFFAKNSYSAVDPCLVMAACVYVAAKVEECPVHIKSVVGEAVRMFGEMGHRAFPQDNSSLAEMEFYLLEELEFDLIIYHPYRSLIAISDSVGAGSAKAKSSKDQAVGALAGGQEVDPGNEGKKGGAIGLGLGLIGNAVSDEYGVRGLQESAEVAAGIHPSDGEETSGAQVKLEELDEQALQMAWFVLNDTYKSEICLLYPPHLIAIAAIWLALILHPPACEKIKKSREAMQERRRAWIEMMQAGIEAVEAEVEEEFQQAEPSEGAKGTTSAIASSSSEVGQQQQQSIMSSFATDVPPFNGRERTRTLSSARTMTSGVGSGSNNQQLSTNNPAALPGGGASNLSSAGQATNPATSIAEISASSSSPSISSTTAITSSGLRRPNLHNHHSSPPNSTTNPSSSSAQQQQQQFPPPMPMPPPEEALTFLAGLNVSIPLLAEIVQEMISLYELEASLGGGQLSDNGAMLKRLERMREARRKRLLRERASAVASSSR</sequence>
<evidence type="ECO:0000313" key="2">
    <source>
        <dbReference type="Proteomes" id="UP000245626"/>
    </source>
</evidence>
<organism evidence="1 2">
    <name type="scientific">Violaceomyces palustris</name>
    <dbReference type="NCBI Taxonomy" id="1673888"/>
    <lineage>
        <taxon>Eukaryota</taxon>
        <taxon>Fungi</taxon>
        <taxon>Dikarya</taxon>
        <taxon>Basidiomycota</taxon>
        <taxon>Ustilaginomycotina</taxon>
        <taxon>Ustilaginomycetes</taxon>
        <taxon>Violaceomycetales</taxon>
        <taxon>Violaceomycetaceae</taxon>
        <taxon>Violaceomyces</taxon>
    </lineage>
</organism>
<dbReference type="Proteomes" id="UP000245626">
    <property type="component" value="Unassembled WGS sequence"/>
</dbReference>
<dbReference type="EMBL" id="KZ819733">
    <property type="protein sequence ID" value="PWN53275.1"/>
    <property type="molecule type" value="Genomic_DNA"/>
</dbReference>
<protein>
    <submittedName>
        <fullName evidence="1">Uncharacterized protein</fullName>
    </submittedName>
</protein>
<evidence type="ECO:0000313" key="1">
    <source>
        <dbReference type="EMBL" id="PWN53275.1"/>
    </source>
</evidence>
<proteinExistence type="predicted"/>
<name>A0ACD0P592_9BASI</name>
<reference evidence="1 2" key="1">
    <citation type="journal article" date="2018" name="Mol. Biol. Evol.">
        <title>Broad Genomic Sampling Reveals a Smut Pathogenic Ancestry of the Fungal Clade Ustilaginomycotina.</title>
        <authorList>
            <person name="Kijpornyongpan T."/>
            <person name="Mondo S.J."/>
            <person name="Barry K."/>
            <person name="Sandor L."/>
            <person name="Lee J."/>
            <person name="Lipzen A."/>
            <person name="Pangilinan J."/>
            <person name="LaButti K."/>
            <person name="Hainaut M."/>
            <person name="Henrissat B."/>
            <person name="Grigoriev I.V."/>
            <person name="Spatafora J.W."/>
            <person name="Aime M.C."/>
        </authorList>
    </citation>
    <scope>NUCLEOTIDE SEQUENCE [LARGE SCALE GENOMIC DNA]</scope>
    <source>
        <strain evidence="1 2">SA 807</strain>
    </source>
</reference>
<keyword evidence="2" id="KW-1185">Reference proteome</keyword>